<dbReference type="NCBIfam" id="TIGR00152">
    <property type="entry name" value="dephospho-CoA kinase"/>
    <property type="match status" value="1"/>
</dbReference>
<evidence type="ECO:0000256" key="5">
    <source>
        <dbReference type="ARBA" id="ARBA00022777"/>
    </source>
</evidence>
<comment type="subcellular location">
    <subcellularLocation>
        <location evidence="8">Cytoplasm</location>
    </subcellularLocation>
</comment>
<dbReference type="PATRIC" id="fig|1122146.4.peg.500"/>
<dbReference type="PANTHER" id="PTHR10695">
    <property type="entry name" value="DEPHOSPHO-COA KINASE-RELATED"/>
    <property type="match status" value="1"/>
</dbReference>
<keyword evidence="6 8" id="KW-0067">ATP-binding</keyword>
<reference evidence="10 11" key="1">
    <citation type="journal article" date="2015" name="Genome Announc.">
        <title>Expanding the biotechnology potential of lactobacilli through comparative genomics of 213 strains and associated genera.</title>
        <authorList>
            <person name="Sun Z."/>
            <person name="Harris H.M."/>
            <person name="McCann A."/>
            <person name="Guo C."/>
            <person name="Argimon S."/>
            <person name="Zhang W."/>
            <person name="Yang X."/>
            <person name="Jeffery I.B."/>
            <person name="Cooney J.C."/>
            <person name="Kagawa T.F."/>
            <person name="Liu W."/>
            <person name="Song Y."/>
            <person name="Salvetti E."/>
            <person name="Wrobel A."/>
            <person name="Rasinkangas P."/>
            <person name="Parkhill J."/>
            <person name="Rea M.C."/>
            <person name="O'Sullivan O."/>
            <person name="Ritari J."/>
            <person name="Douillard F.P."/>
            <person name="Paul Ross R."/>
            <person name="Yang R."/>
            <person name="Briner A.E."/>
            <person name="Felis G.E."/>
            <person name="de Vos W.M."/>
            <person name="Barrangou R."/>
            <person name="Klaenhammer T.R."/>
            <person name="Caufield P.W."/>
            <person name="Cui Y."/>
            <person name="Zhang H."/>
            <person name="O'Toole P.W."/>
        </authorList>
    </citation>
    <scope>NUCLEOTIDE SEQUENCE [LARGE SCALE GENOMIC DNA]</scope>
    <source>
        <strain evidence="10 11">DSM 22408</strain>
    </source>
</reference>
<dbReference type="CDD" id="cd02022">
    <property type="entry name" value="DPCK"/>
    <property type="match status" value="1"/>
</dbReference>
<name>A0A0R2KMY9_9LACO</name>
<evidence type="ECO:0000313" key="11">
    <source>
        <dbReference type="Proteomes" id="UP000051500"/>
    </source>
</evidence>
<keyword evidence="2 8" id="KW-0963">Cytoplasm</keyword>
<dbReference type="HAMAP" id="MF_00376">
    <property type="entry name" value="Dephospho_CoA_kinase"/>
    <property type="match status" value="1"/>
</dbReference>
<dbReference type="Proteomes" id="UP000051500">
    <property type="component" value="Unassembled WGS sequence"/>
</dbReference>
<keyword evidence="4 8" id="KW-0547">Nucleotide-binding</keyword>
<evidence type="ECO:0000256" key="8">
    <source>
        <dbReference type="HAMAP-Rule" id="MF_00376"/>
    </source>
</evidence>
<feature type="binding site" evidence="8">
    <location>
        <begin position="12"/>
        <end position="17"/>
    </location>
    <ligand>
        <name>ATP</name>
        <dbReference type="ChEBI" id="CHEBI:30616"/>
    </ligand>
</feature>
<proteinExistence type="inferred from homology"/>
<evidence type="ECO:0000256" key="2">
    <source>
        <dbReference type="ARBA" id="ARBA00022490"/>
    </source>
</evidence>
<accession>A0A0R2KMY9</accession>
<dbReference type="Gene3D" id="3.40.50.300">
    <property type="entry name" value="P-loop containing nucleotide triphosphate hydrolases"/>
    <property type="match status" value="1"/>
</dbReference>
<dbReference type="GO" id="GO:0004140">
    <property type="term" value="F:dephospho-CoA kinase activity"/>
    <property type="evidence" value="ECO:0007669"/>
    <property type="project" value="UniProtKB-UniRule"/>
</dbReference>
<dbReference type="InterPro" id="IPR001977">
    <property type="entry name" value="Depp_CoAkinase"/>
</dbReference>
<dbReference type="Pfam" id="PF01121">
    <property type="entry name" value="CoaE"/>
    <property type="match status" value="1"/>
</dbReference>
<dbReference type="EMBL" id="JQBZ01000025">
    <property type="protein sequence ID" value="KRN88524.1"/>
    <property type="molecule type" value="Genomic_DNA"/>
</dbReference>
<dbReference type="AlphaFoldDB" id="A0A0R2KMY9"/>
<organism evidence="10 11">
    <name type="scientific">Ligilactobacillus ceti DSM 22408</name>
    <dbReference type="NCBI Taxonomy" id="1122146"/>
    <lineage>
        <taxon>Bacteria</taxon>
        <taxon>Bacillati</taxon>
        <taxon>Bacillota</taxon>
        <taxon>Bacilli</taxon>
        <taxon>Lactobacillales</taxon>
        <taxon>Lactobacillaceae</taxon>
        <taxon>Ligilactobacillus</taxon>
    </lineage>
</organism>
<comment type="catalytic activity">
    <reaction evidence="8">
        <text>3'-dephospho-CoA + ATP = ADP + CoA + H(+)</text>
        <dbReference type="Rhea" id="RHEA:18245"/>
        <dbReference type="ChEBI" id="CHEBI:15378"/>
        <dbReference type="ChEBI" id="CHEBI:30616"/>
        <dbReference type="ChEBI" id="CHEBI:57287"/>
        <dbReference type="ChEBI" id="CHEBI:57328"/>
        <dbReference type="ChEBI" id="CHEBI:456216"/>
        <dbReference type="EC" id="2.7.1.24"/>
    </reaction>
</comment>
<keyword evidence="5 8" id="KW-0418">Kinase</keyword>
<dbReference type="GO" id="GO:0005737">
    <property type="term" value="C:cytoplasm"/>
    <property type="evidence" value="ECO:0007669"/>
    <property type="project" value="UniProtKB-SubCell"/>
</dbReference>
<dbReference type="GO" id="GO:0015937">
    <property type="term" value="P:coenzyme A biosynthetic process"/>
    <property type="evidence" value="ECO:0007669"/>
    <property type="project" value="UniProtKB-UniRule"/>
</dbReference>
<sequence>MAYVLGLTGGIASGKSTVADILRSQGAFIIDADQVARQVVAPETLGLQRVISVFGRSYLQADGSLDRKKLGAYVFANKKALEQLNMLLQSLIQAEILQQLQAAQERDERLIVLEIPLLFEYHYEKYCDAVLVVNVPYEVQCERLMQRDDISLAAAQNKIAQQMSAEKRVALADKVIDNTSSLENMKTQVLKYLKNII</sequence>
<keyword evidence="3 8" id="KW-0808">Transferase</keyword>
<dbReference type="SUPFAM" id="SSF52540">
    <property type="entry name" value="P-loop containing nucleoside triphosphate hydrolases"/>
    <property type="match status" value="1"/>
</dbReference>
<evidence type="ECO:0000256" key="7">
    <source>
        <dbReference type="ARBA" id="ARBA00022993"/>
    </source>
</evidence>
<evidence type="ECO:0000256" key="3">
    <source>
        <dbReference type="ARBA" id="ARBA00022679"/>
    </source>
</evidence>
<dbReference type="eggNOG" id="COG0237">
    <property type="taxonomic scope" value="Bacteria"/>
</dbReference>
<dbReference type="UniPathway" id="UPA00241">
    <property type="reaction ID" value="UER00356"/>
</dbReference>
<comment type="pathway">
    <text evidence="8">Cofactor biosynthesis; coenzyme A biosynthesis; CoA from (R)-pantothenate: step 5/5.</text>
</comment>
<dbReference type="PROSITE" id="PS51219">
    <property type="entry name" value="DPCK"/>
    <property type="match status" value="1"/>
</dbReference>
<dbReference type="PANTHER" id="PTHR10695:SF46">
    <property type="entry name" value="BIFUNCTIONAL COENZYME A SYNTHASE-RELATED"/>
    <property type="match status" value="1"/>
</dbReference>
<evidence type="ECO:0000256" key="1">
    <source>
        <dbReference type="ARBA" id="ARBA00009018"/>
    </source>
</evidence>
<comment type="function">
    <text evidence="8">Catalyzes the phosphorylation of the 3'-hydroxyl group of dephosphocoenzyme A to form coenzyme A.</text>
</comment>
<evidence type="ECO:0000256" key="4">
    <source>
        <dbReference type="ARBA" id="ARBA00022741"/>
    </source>
</evidence>
<evidence type="ECO:0000256" key="6">
    <source>
        <dbReference type="ARBA" id="ARBA00022840"/>
    </source>
</evidence>
<keyword evidence="7 8" id="KW-0173">Coenzyme A biosynthesis</keyword>
<dbReference type="InterPro" id="IPR027417">
    <property type="entry name" value="P-loop_NTPase"/>
</dbReference>
<dbReference type="FunFam" id="3.40.50.300:FF:000991">
    <property type="entry name" value="Dephospho-CoA kinase"/>
    <property type="match status" value="1"/>
</dbReference>
<keyword evidence="11" id="KW-1185">Reference proteome</keyword>
<protein>
    <recommendedName>
        <fullName evidence="8 9">Dephospho-CoA kinase</fullName>
        <ecNumber evidence="8 9">2.7.1.24</ecNumber>
    </recommendedName>
    <alternativeName>
        <fullName evidence="8">Dephosphocoenzyme A kinase</fullName>
    </alternativeName>
</protein>
<evidence type="ECO:0000256" key="9">
    <source>
        <dbReference type="NCBIfam" id="TIGR00152"/>
    </source>
</evidence>
<dbReference type="RefSeq" id="WP_027106932.1">
    <property type="nucleotide sequence ID" value="NZ_JQBZ01000025.1"/>
</dbReference>
<gene>
    <name evidence="8" type="primary">coaE</name>
    <name evidence="10" type="ORF">IV53_GL000488</name>
</gene>
<dbReference type="EC" id="2.7.1.24" evidence="8 9"/>
<dbReference type="GO" id="GO:0005524">
    <property type="term" value="F:ATP binding"/>
    <property type="evidence" value="ECO:0007669"/>
    <property type="project" value="UniProtKB-UniRule"/>
</dbReference>
<comment type="similarity">
    <text evidence="1 8">Belongs to the CoaE family.</text>
</comment>
<evidence type="ECO:0000313" key="10">
    <source>
        <dbReference type="EMBL" id="KRN88524.1"/>
    </source>
</evidence>
<comment type="caution">
    <text evidence="10">The sequence shown here is derived from an EMBL/GenBank/DDBJ whole genome shotgun (WGS) entry which is preliminary data.</text>
</comment>
<dbReference type="STRING" id="1122146.IV53_GL000488"/>